<dbReference type="OrthoDB" id="386949at2759"/>
<dbReference type="PANTHER" id="PTHR31531:SF2">
    <property type="entry name" value="E3 UBIQUITIN-PROTEIN LIGASE E3D"/>
    <property type="match status" value="1"/>
</dbReference>
<evidence type="ECO:0000313" key="2">
    <source>
        <dbReference type="EMBL" id="KAJ5198267.1"/>
    </source>
</evidence>
<dbReference type="GO" id="GO:0043161">
    <property type="term" value="P:proteasome-mediated ubiquitin-dependent protein catabolic process"/>
    <property type="evidence" value="ECO:0007669"/>
    <property type="project" value="TreeGrafter"/>
</dbReference>
<reference evidence="2" key="1">
    <citation type="submission" date="2022-12" db="EMBL/GenBank/DDBJ databases">
        <authorList>
            <person name="Petersen C."/>
        </authorList>
    </citation>
    <scope>NUCLEOTIDE SEQUENCE</scope>
    <source>
        <strain evidence="2">IBT 15544</strain>
    </source>
</reference>
<dbReference type="GO" id="GO:0051865">
    <property type="term" value="P:protein autoubiquitination"/>
    <property type="evidence" value="ECO:0007669"/>
    <property type="project" value="TreeGrafter"/>
</dbReference>
<sequence>MSRGSAAEDADVSLYLHAELLPNIRQITLYISPPQTPALTGIQPEIQLSGSRKAVTVTLQQPFDHVSETIKLPTRVSDATWRTLNAKTAPSAPSKPGQSTSSSHDYSFRMQIDPSEQALAPRDELTDDHVPWTAADMSSSTRIRCRACGTAFLNESILQESSVNEGLDTHQGWVWKDLPSGNWAEMMDFWHCHKPDPHEDDAKDEATAALRIEEQNAQVKGYGASSRVEAIPGNVLIDVATFLLAESDCVGLKKSSEEESKSASTISGQRTLECEKCNSIIGMEDPSANGWRLLKANVSLNTEKDNEESWTTHSTEVIVAAQLLELIERESARRFVVHCGKTSGLLLWVFNPHLRYSNSSSGHSVNDQQAMKVFYQEKEDVDKLLAPEIGQPSPLSVEELELPSMIFQALSDTLHRSSQMLPISARKFNEWQVGMLSRFSREKGTSTLQQAHTP</sequence>
<dbReference type="GO" id="GO:0031624">
    <property type="term" value="F:ubiquitin conjugating enzyme binding"/>
    <property type="evidence" value="ECO:0007669"/>
    <property type="project" value="TreeGrafter"/>
</dbReference>
<dbReference type="GO" id="GO:0061630">
    <property type="term" value="F:ubiquitin protein ligase activity"/>
    <property type="evidence" value="ECO:0007669"/>
    <property type="project" value="TreeGrafter"/>
</dbReference>
<dbReference type="Pfam" id="PF09814">
    <property type="entry name" value="HECT_2"/>
    <property type="match status" value="1"/>
</dbReference>
<accession>A0A9W9JLT0</accession>
<reference evidence="2" key="2">
    <citation type="journal article" date="2023" name="IMA Fungus">
        <title>Comparative genomic study of the Penicillium genus elucidates a diverse pangenome and 15 lateral gene transfer events.</title>
        <authorList>
            <person name="Petersen C."/>
            <person name="Sorensen T."/>
            <person name="Nielsen M.R."/>
            <person name="Sondergaard T.E."/>
            <person name="Sorensen J.L."/>
            <person name="Fitzpatrick D.A."/>
            <person name="Frisvad J.C."/>
            <person name="Nielsen K.L."/>
        </authorList>
    </citation>
    <scope>NUCLEOTIDE SEQUENCE</scope>
    <source>
        <strain evidence="2">IBT 15544</strain>
    </source>
</reference>
<keyword evidence="3" id="KW-1185">Reference proteome</keyword>
<dbReference type="GO" id="GO:0000151">
    <property type="term" value="C:ubiquitin ligase complex"/>
    <property type="evidence" value="ECO:0007669"/>
    <property type="project" value="TreeGrafter"/>
</dbReference>
<dbReference type="GO" id="GO:0000209">
    <property type="term" value="P:protein polyubiquitination"/>
    <property type="evidence" value="ECO:0007669"/>
    <property type="project" value="TreeGrafter"/>
</dbReference>
<dbReference type="AlphaFoldDB" id="A0A9W9JLT0"/>
<feature type="region of interest" description="Disordered" evidence="1">
    <location>
        <begin position="85"/>
        <end position="105"/>
    </location>
</feature>
<dbReference type="GO" id="GO:0030332">
    <property type="term" value="F:cyclin binding"/>
    <property type="evidence" value="ECO:0007669"/>
    <property type="project" value="TreeGrafter"/>
</dbReference>
<proteinExistence type="predicted"/>
<dbReference type="GO" id="GO:0005829">
    <property type="term" value="C:cytosol"/>
    <property type="evidence" value="ECO:0007669"/>
    <property type="project" value="TreeGrafter"/>
</dbReference>
<evidence type="ECO:0000256" key="1">
    <source>
        <dbReference type="SAM" id="MobiDB-lite"/>
    </source>
</evidence>
<organism evidence="2 3">
    <name type="scientific">Penicillium cinerascens</name>
    <dbReference type="NCBI Taxonomy" id="70096"/>
    <lineage>
        <taxon>Eukaryota</taxon>
        <taxon>Fungi</taxon>
        <taxon>Dikarya</taxon>
        <taxon>Ascomycota</taxon>
        <taxon>Pezizomycotina</taxon>
        <taxon>Eurotiomycetes</taxon>
        <taxon>Eurotiomycetidae</taxon>
        <taxon>Eurotiales</taxon>
        <taxon>Aspergillaceae</taxon>
        <taxon>Penicillium</taxon>
    </lineage>
</organism>
<name>A0A9W9JLT0_9EURO</name>
<evidence type="ECO:0008006" key="4">
    <source>
        <dbReference type="Google" id="ProtNLM"/>
    </source>
</evidence>
<comment type="caution">
    <text evidence="2">The sequence shown here is derived from an EMBL/GenBank/DDBJ whole genome shotgun (WGS) entry which is preliminary data.</text>
</comment>
<dbReference type="EMBL" id="JAPQKR010000014">
    <property type="protein sequence ID" value="KAJ5198267.1"/>
    <property type="molecule type" value="Genomic_DNA"/>
</dbReference>
<evidence type="ECO:0000313" key="3">
    <source>
        <dbReference type="Proteomes" id="UP001150904"/>
    </source>
</evidence>
<dbReference type="GO" id="GO:0005634">
    <property type="term" value="C:nucleus"/>
    <property type="evidence" value="ECO:0007669"/>
    <property type="project" value="TreeGrafter"/>
</dbReference>
<dbReference type="PANTHER" id="PTHR31531">
    <property type="entry name" value="E3 UBIQUITIN-PROTEIN LIGASE E3D FAMILY MEMBER"/>
    <property type="match status" value="1"/>
</dbReference>
<dbReference type="RefSeq" id="XP_058306695.1">
    <property type="nucleotide sequence ID" value="XM_058454446.1"/>
</dbReference>
<dbReference type="GO" id="GO:0006513">
    <property type="term" value="P:protein monoubiquitination"/>
    <property type="evidence" value="ECO:0007669"/>
    <property type="project" value="TreeGrafter"/>
</dbReference>
<dbReference type="GeneID" id="83181747"/>
<gene>
    <name evidence="2" type="ORF">N7498_007384</name>
</gene>
<protein>
    <recommendedName>
        <fullName evidence="4">Ubiquitin-conjugating enzyme E2-binding protein</fullName>
    </recommendedName>
</protein>
<dbReference type="Proteomes" id="UP001150904">
    <property type="component" value="Unassembled WGS sequence"/>
</dbReference>
<dbReference type="InterPro" id="IPR019193">
    <property type="entry name" value="UBQ-conj_enz_E2-bd_prot"/>
</dbReference>
<feature type="compositionally biased region" description="Polar residues" evidence="1">
    <location>
        <begin position="96"/>
        <end position="105"/>
    </location>
</feature>